<evidence type="ECO:0000313" key="2">
    <source>
        <dbReference type="EMBL" id="GGS62136.1"/>
    </source>
</evidence>
<dbReference type="Proteomes" id="UP000653493">
    <property type="component" value="Unassembled WGS sequence"/>
</dbReference>
<evidence type="ECO:0000259" key="1">
    <source>
        <dbReference type="Pfam" id="PF12680"/>
    </source>
</evidence>
<proteinExistence type="predicted"/>
<dbReference type="SUPFAM" id="SSF54427">
    <property type="entry name" value="NTF2-like"/>
    <property type="match status" value="1"/>
</dbReference>
<reference evidence="2" key="1">
    <citation type="journal article" date="2014" name="Int. J. Syst. Evol. Microbiol.">
        <title>Complete genome sequence of Corynebacterium casei LMG S-19264T (=DSM 44701T), isolated from a smear-ripened cheese.</title>
        <authorList>
            <consortium name="US DOE Joint Genome Institute (JGI-PGF)"/>
            <person name="Walter F."/>
            <person name="Albersmeier A."/>
            <person name="Kalinowski J."/>
            <person name="Ruckert C."/>
        </authorList>
    </citation>
    <scope>NUCLEOTIDE SEQUENCE</scope>
    <source>
        <strain evidence="2">JCM 4234</strain>
    </source>
</reference>
<dbReference type="InterPro" id="IPR037401">
    <property type="entry name" value="SnoaL-like"/>
</dbReference>
<accession>A0A918GU32</accession>
<dbReference type="Gene3D" id="3.10.450.50">
    <property type="match status" value="1"/>
</dbReference>
<gene>
    <name evidence="2" type="ORF">GCM10010238_58980</name>
</gene>
<keyword evidence="3" id="KW-1185">Reference proteome</keyword>
<dbReference type="InterPro" id="IPR032710">
    <property type="entry name" value="NTF2-like_dom_sf"/>
</dbReference>
<comment type="caution">
    <text evidence="2">The sequence shown here is derived from an EMBL/GenBank/DDBJ whole genome shotgun (WGS) entry which is preliminary data.</text>
</comment>
<evidence type="ECO:0000313" key="3">
    <source>
        <dbReference type="Proteomes" id="UP000653493"/>
    </source>
</evidence>
<feature type="domain" description="SnoaL-like" evidence="1">
    <location>
        <begin position="69"/>
        <end position="185"/>
    </location>
</feature>
<organism evidence="2 3">
    <name type="scientific">Streptomyces griseoviridis</name>
    <dbReference type="NCBI Taxonomy" id="45398"/>
    <lineage>
        <taxon>Bacteria</taxon>
        <taxon>Bacillati</taxon>
        <taxon>Actinomycetota</taxon>
        <taxon>Actinomycetes</taxon>
        <taxon>Kitasatosporales</taxon>
        <taxon>Streptomycetaceae</taxon>
        <taxon>Streptomyces</taxon>
    </lineage>
</organism>
<dbReference type="AlphaFoldDB" id="A0A918GU32"/>
<reference evidence="2" key="2">
    <citation type="submission" date="2020-09" db="EMBL/GenBank/DDBJ databases">
        <authorList>
            <person name="Sun Q."/>
            <person name="Ohkuma M."/>
        </authorList>
    </citation>
    <scope>NUCLEOTIDE SEQUENCE</scope>
    <source>
        <strain evidence="2">JCM 4234</strain>
    </source>
</reference>
<protein>
    <recommendedName>
        <fullName evidence="1">SnoaL-like domain-containing protein</fullName>
    </recommendedName>
</protein>
<dbReference type="EMBL" id="BMSL01000026">
    <property type="protein sequence ID" value="GGS62136.1"/>
    <property type="molecule type" value="Genomic_DNA"/>
</dbReference>
<name>A0A918GU32_STRGD</name>
<dbReference type="Pfam" id="PF12680">
    <property type="entry name" value="SnoaL_2"/>
    <property type="match status" value="1"/>
</dbReference>
<sequence length="203" mass="22874">MTNFRNVPGIPQGVSRMSILVMCLRYFGGNGLSLPVSARWAFSPRRQDAGQWEGAVMSIAAPKNTRTVVEELLRRVGEGDPERVAELYAEQGDWKLSWPEAEHGRAATPWIRHRSTRADAAAHYRELAEHHVPEQVATEVERILIDGNDAVVLGEIRQTARPTRRAYRARFALHLTVEDGLVTRHHVYEDSLAVARAFEAEDQ</sequence>